<feature type="region of interest" description="Disordered" evidence="1">
    <location>
        <begin position="1"/>
        <end position="24"/>
    </location>
</feature>
<evidence type="ECO:0000313" key="2">
    <source>
        <dbReference type="EMBL" id="CAB4137717.1"/>
    </source>
</evidence>
<proteinExistence type="predicted"/>
<gene>
    <name evidence="2" type="ORF">UFOVP325_71</name>
    <name evidence="3" type="ORF">UFOVP430_66</name>
</gene>
<organism evidence="2">
    <name type="scientific">uncultured Caudovirales phage</name>
    <dbReference type="NCBI Taxonomy" id="2100421"/>
    <lineage>
        <taxon>Viruses</taxon>
        <taxon>Duplodnaviria</taxon>
        <taxon>Heunggongvirae</taxon>
        <taxon>Uroviricota</taxon>
        <taxon>Caudoviricetes</taxon>
        <taxon>Peduoviridae</taxon>
        <taxon>Maltschvirus</taxon>
        <taxon>Maltschvirus maltsch</taxon>
    </lineage>
</organism>
<accession>A0A6J5LXD3</accession>
<sequence length="70" mass="7804">MAVNTSRSMNKSLTEGATDGKYRKIRPDTEVVDLAGHEKLVDDRQSLHPFFGYGFTTSEYPTEARVVPGK</sequence>
<protein>
    <submittedName>
        <fullName evidence="2">Uncharacterized protein</fullName>
    </submittedName>
</protein>
<name>A0A6J5LXD3_9CAUD</name>
<feature type="compositionally biased region" description="Polar residues" evidence="1">
    <location>
        <begin position="1"/>
        <end position="15"/>
    </location>
</feature>
<dbReference type="EMBL" id="LR796338">
    <property type="protein sequence ID" value="CAB4137717.1"/>
    <property type="molecule type" value="Genomic_DNA"/>
</dbReference>
<evidence type="ECO:0000256" key="1">
    <source>
        <dbReference type="SAM" id="MobiDB-lite"/>
    </source>
</evidence>
<reference evidence="2" key="1">
    <citation type="submission" date="2020-04" db="EMBL/GenBank/DDBJ databases">
        <authorList>
            <person name="Chiriac C."/>
            <person name="Salcher M."/>
            <person name="Ghai R."/>
            <person name="Kavagutti S V."/>
        </authorList>
    </citation>
    <scope>NUCLEOTIDE SEQUENCE</scope>
</reference>
<evidence type="ECO:0000313" key="3">
    <source>
        <dbReference type="EMBL" id="CAB4147990.1"/>
    </source>
</evidence>
<dbReference type="EMBL" id="LR796481">
    <property type="protein sequence ID" value="CAB4147990.1"/>
    <property type="molecule type" value="Genomic_DNA"/>
</dbReference>